<evidence type="ECO:0000256" key="7">
    <source>
        <dbReference type="ARBA" id="ARBA00023239"/>
    </source>
</evidence>
<dbReference type="NCBIfam" id="NF003805">
    <property type="entry name" value="PRK05395.1-2"/>
    <property type="match status" value="1"/>
</dbReference>
<dbReference type="GO" id="GO:0003855">
    <property type="term" value="F:3-dehydroquinate dehydratase activity"/>
    <property type="evidence" value="ECO:0007669"/>
    <property type="project" value="UniProtKB-UniRule"/>
</dbReference>
<comment type="subunit">
    <text evidence="5 8">Homododecamer.</text>
</comment>
<comment type="similarity">
    <text evidence="4 8">Belongs to the type-II 3-dehydroquinase family.</text>
</comment>
<dbReference type="InterPro" id="IPR001874">
    <property type="entry name" value="DHquinase_II"/>
</dbReference>
<reference evidence="9 10" key="1">
    <citation type="submission" date="2009-10" db="EMBL/GenBank/DDBJ databases">
        <authorList>
            <person name="Qin X."/>
            <person name="Bachman B."/>
            <person name="Battles P."/>
            <person name="Bell A."/>
            <person name="Bess C."/>
            <person name="Bickham C."/>
            <person name="Chaboub L."/>
            <person name="Chen D."/>
            <person name="Coyle M."/>
            <person name="Deiros D.R."/>
            <person name="Dinh H."/>
            <person name="Forbes L."/>
            <person name="Fowler G."/>
            <person name="Francisco L."/>
            <person name="Fu Q."/>
            <person name="Gubbala S."/>
            <person name="Hale W."/>
            <person name="Han Y."/>
            <person name="Hemphill L."/>
            <person name="Highlander S.K."/>
            <person name="Hirani K."/>
            <person name="Hogues M."/>
            <person name="Jackson L."/>
            <person name="Jakkamsetti A."/>
            <person name="Javaid M."/>
            <person name="Jiang H."/>
            <person name="Korchina V."/>
            <person name="Kovar C."/>
            <person name="Lara F."/>
            <person name="Lee S."/>
            <person name="Mata R."/>
            <person name="Mathew T."/>
            <person name="Moen C."/>
            <person name="Morales K."/>
            <person name="Munidasa M."/>
            <person name="Nazareth L."/>
            <person name="Ngo R."/>
            <person name="Nguyen L."/>
            <person name="Okwuonu G."/>
            <person name="Ongeri F."/>
            <person name="Patil S."/>
            <person name="Petrosino J."/>
            <person name="Pham C."/>
            <person name="Pham P."/>
            <person name="Pu L.-L."/>
            <person name="Puazo M."/>
            <person name="Raj R."/>
            <person name="Reid J."/>
            <person name="Rouhana J."/>
            <person name="Saada N."/>
            <person name="Shang Y."/>
            <person name="Simmons D."/>
            <person name="Thornton R."/>
            <person name="Warren J."/>
            <person name="Weissenberger G."/>
            <person name="Zhang J."/>
            <person name="Zhang L."/>
            <person name="Zhou C."/>
            <person name="Zhu D."/>
            <person name="Muzny D."/>
            <person name="Worley K."/>
            <person name="Gibbs R."/>
        </authorList>
    </citation>
    <scope>NUCLEOTIDE SEQUENCE [LARGE SCALE GENOMIC DNA]</scope>
    <source>
        <strain evidence="9 10">DSM 17361</strain>
    </source>
</reference>
<evidence type="ECO:0000256" key="3">
    <source>
        <dbReference type="ARBA" id="ARBA00004902"/>
    </source>
</evidence>
<sequence>MQGQGDASASVTESPTGGRLRSVPVCKFTAKEPKGKTIMKKILIMNGPNLNLLGVREPGIYGKSSFESYLPTLRSEFADVTLEYYQSNIEGELINKLQEVGFSYDGIVLNAGAYTHTSVALLDCIRSLKSPVVEVHISNVHQREEFRHHSMISAGCKGVICGFGLDSYRLAVQGICNS</sequence>
<feature type="binding site" evidence="8">
    <location>
        <position position="147"/>
    </location>
    <ligand>
        <name>substrate</name>
    </ligand>
</feature>
<feature type="binding site" evidence="8">
    <location>
        <position position="110"/>
    </location>
    <ligand>
        <name>substrate</name>
    </ligand>
</feature>
<dbReference type="InterPro" id="IPR018509">
    <property type="entry name" value="DHquinase_II_CS"/>
</dbReference>
<evidence type="ECO:0000313" key="9">
    <source>
        <dbReference type="EMBL" id="EFA45175.1"/>
    </source>
</evidence>
<dbReference type="NCBIfam" id="NF003807">
    <property type="entry name" value="PRK05395.1-4"/>
    <property type="match status" value="1"/>
</dbReference>
<dbReference type="PANTHER" id="PTHR21272">
    <property type="entry name" value="CATABOLIC 3-DEHYDROQUINASE"/>
    <property type="match status" value="1"/>
</dbReference>
<evidence type="ECO:0000256" key="6">
    <source>
        <dbReference type="ARBA" id="ARBA00012060"/>
    </source>
</evidence>
<gene>
    <name evidence="8 9" type="primary">aroQ</name>
    <name evidence="9" type="ORF">HMPREF0645_0402</name>
</gene>
<dbReference type="Gene3D" id="3.40.50.9100">
    <property type="entry name" value="Dehydroquinase, class II"/>
    <property type="match status" value="1"/>
</dbReference>
<dbReference type="NCBIfam" id="TIGR01088">
    <property type="entry name" value="aroQ"/>
    <property type="match status" value="1"/>
</dbReference>
<dbReference type="eggNOG" id="COG0757">
    <property type="taxonomic scope" value="Bacteria"/>
</dbReference>
<dbReference type="SUPFAM" id="SSF52304">
    <property type="entry name" value="Type II 3-dehydroquinate dehydratase"/>
    <property type="match status" value="1"/>
</dbReference>
<comment type="caution">
    <text evidence="9">The sequence shown here is derived from an EMBL/GenBank/DDBJ whole genome shotgun (WGS) entry which is preliminary data.</text>
</comment>
<dbReference type="NCBIfam" id="NF003806">
    <property type="entry name" value="PRK05395.1-3"/>
    <property type="match status" value="1"/>
</dbReference>
<dbReference type="EMBL" id="ACKS01000020">
    <property type="protein sequence ID" value="EFA45175.1"/>
    <property type="molecule type" value="Genomic_DNA"/>
</dbReference>
<dbReference type="UniPathway" id="UPA00053">
    <property type="reaction ID" value="UER00086"/>
</dbReference>
<keyword evidence="8" id="KW-0057">Aromatic amino acid biosynthesis</keyword>
<dbReference type="Proteomes" id="UP000003160">
    <property type="component" value="Unassembled WGS sequence"/>
</dbReference>
<feature type="active site" description="Proton donor" evidence="8">
    <location>
        <position position="136"/>
    </location>
</feature>
<feature type="binding site" evidence="8">
    <location>
        <position position="116"/>
    </location>
    <ligand>
        <name>substrate</name>
    </ligand>
</feature>
<feature type="site" description="Transition state stabilizer" evidence="8">
    <location>
        <position position="56"/>
    </location>
</feature>
<dbReference type="PANTHER" id="PTHR21272:SF3">
    <property type="entry name" value="CATABOLIC 3-DEHYDROQUINASE"/>
    <property type="match status" value="1"/>
</dbReference>
<keyword evidence="8" id="KW-0028">Amino-acid biosynthesis</keyword>
<comment type="function">
    <text evidence="2 8">Catalyzes a trans-dehydration via an enolate intermediate.</text>
</comment>
<dbReference type="AlphaFoldDB" id="D1PTW7"/>
<dbReference type="HAMAP" id="MF_00169">
    <property type="entry name" value="AroQ"/>
    <property type="match status" value="1"/>
</dbReference>
<accession>D1PTW7</accession>
<evidence type="ECO:0000256" key="2">
    <source>
        <dbReference type="ARBA" id="ARBA00003924"/>
    </source>
</evidence>
<dbReference type="HOGENOM" id="CLU_090968_2_0_10"/>
<dbReference type="GO" id="GO:0019631">
    <property type="term" value="P:quinate catabolic process"/>
    <property type="evidence" value="ECO:0007669"/>
    <property type="project" value="TreeGrafter"/>
</dbReference>
<organism evidence="9 10">
    <name type="scientific">Hallella bergensis DSM 17361</name>
    <dbReference type="NCBI Taxonomy" id="585502"/>
    <lineage>
        <taxon>Bacteria</taxon>
        <taxon>Pseudomonadati</taxon>
        <taxon>Bacteroidota</taxon>
        <taxon>Bacteroidia</taxon>
        <taxon>Bacteroidales</taxon>
        <taxon>Prevotellaceae</taxon>
        <taxon>Hallella</taxon>
    </lineage>
</organism>
<feature type="active site" description="Proton acceptor" evidence="8">
    <location>
        <position position="61"/>
    </location>
</feature>
<evidence type="ECO:0000256" key="8">
    <source>
        <dbReference type="HAMAP-Rule" id="MF_00169"/>
    </source>
</evidence>
<comment type="catalytic activity">
    <reaction evidence="1 8">
        <text>3-dehydroquinate = 3-dehydroshikimate + H2O</text>
        <dbReference type="Rhea" id="RHEA:21096"/>
        <dbReference type="ChEBI" id="CHEBI:15377"/>
        <dbReference type="ChEBI" id="CHEBI:16630"/>
        <dbReference type="ChEBI" id="CHEBI:32364"/>
        <dbReference type="EC" id="4.2.1.10"/>
    </reaction>
</comment>
<proteinExistence type="inferred from homology"/>
<dbReference type="GO" id="GO:0009073">
    <property type="term" value="P:aromatic amino acid family biosynthetic process"/>
    <property type="evidence" value="ECO:0007669"/>
    <property type="project" value="UniProtKB-KW"/>
</dbReference>
<dbReference type="GO" id="GO:0008652">
    <property type="term" value="P:amino acid biosynthetic process"/>
    <property type="evidence" value="ECO:0007669"/>
    <property type="project" value="UniProtKB-KW"/>
</dbReference>
<evidence type="ECO:0000256" key="1">
    <source>
        <dbReference type="ARBA" id="ARBA00001864"/>
    </source>
</evidence>
<dbReference type="PROSITE" id="PS01029">
    <property type="entry name" value="DEHYDROQUINASE_II"/>
    <property type="match status" value="1"/>
</dbReference>
<dbReference type="GO" id="GO:0009423">
    <property type="term" value="P:chorismate biosynthetic process"/>
    <property type="evidence" value="ECO:0007669"/>
    <property type="project" value="UniProtKB-UniRule"/>
</dbReference>
<evidence type="ECO:0000256" key="5">
    <source>
        <dbReference type="ARBA" id="ARBA00011193"/>
    </source>
</evidence>
<protein>
    <recommendedName>
        <fullName evidence="6 8">3-dehydroquinate dehydratase</fullName>
        <shortName evidence="8">3-dehydroquinase</shortName>
        <ecNumber evidence="6 8">4.2.1.10</ecNumber>
    </recommendedName>
    <alternativeName>
        <fullName evidence="8">Type II DHQase</fullName>
    </alternativeName>
</protein>
<dbReference type="InterPro" id="IPR036441">
    <property type="entry name" value="DHquinase_II_sf"/>
</dbReference>
<dbReference type="CDD" id="cd00466">
    <property type="entry name" value="DHQase_II"/>
    <property type="match status" value="1"/>
</dbReference>
<evidence type="ECO:0000313" key="10">
    <source>
        <dbReference type="Proteomes" id="UP000003160"/>
    </source>
</evidence>
<feature type="binding site" evidence="8">
    <location>
        <begin position="137"/>
        <end position="138"/>
    </location>
    <ligand>
        <name>substrate</name>
    </ligand>
</feature>
<keyword evidence="7 8" id="KW-0456">Lyase</keyword>
<dbReference type="Pfam" id="PF01220">
    <property type="entry name" value="DHquinase_II"/>
    <property type="match status" value="1"/>
</dbReference>
<comment type="pathway">
    <text evidence="3 8">Metabolic intermediate biosynthesis; chorismate biosynthesis; chorismate from D-erythrose 4-phosphate and phosphoenolpyruvate: step 3/7.</text>
</comment>
<feature type="binding site" evidence="8">
    <location>
        <position position="123"/>
    </location>
    <ligand>
        <name>substrate</name>
    </ligand>
</feature>
<evidence type="ECO:0000256" key="4">
    <source>
        <dbReference type="ARBA" id="ARBA00011037"/>
    </source>
</evidence>
<dbReference type="EC" id="4.2.1.10" evidence="6 8"/>
<keyword evidence="10" id="KW-1185">Reference proteome</keyword>
<name>D1PTW7_9BACT</name>